<gene>
    <name evidence="1" type="ORF">CK203_020656</name>
</gene>
<dbReference type="AlphaFoldDB" id="A0A438FMJ2"/>
<organism evidence="1 2">
    <name type="scientific">Vitis vinifera</name>
    <name type="common">Grape</name>
    <dbReference type="NCBI Taxonomy" id="29760"/>
    <lineage>
        <taxon>Eukaryota</taxon>
        <taxon>Viridiplantae</taxon>
        <taxon>Streptophyta</taxon>
        <taxon>Embryophyta</taxon>
        <taxon>Tracheophyta</taxon>
        <taxon>Spermatophyta</taxon>
        <taxon>Magnoliopsida</taxon>
        <taxon>eudicotyledons</taxon>
        <taxon>Gunneridae</taxon>
        <taxon>Pentapetalae</taxon>
        <taxon>rosids</taxon>
        <taxon>Vitales</taxon>
        <taxon>Vitaceae</taxon>
        <taxon>Viteae</taxon>
        <taxon>Vitis</taxon>
    </lineage>
</organism>
<dbReference type="EMBL" id="QGNW01000842">
    <property type="protein sequence ID" value="RVW61246.1"/>
    <property type="molecule type" value="Genomic_DNA"/>
</dbReference>
<reference evidence="1 2" key="1">
    <citation type="journal article" date="2018" name="PLoS Genet.">
        <title>Population sequencing reveals clonal diversity and ancestral inbreeding in the grapevine cultivar Chardonnay.</title>
        <authorList>
            <person name="Roach M.J."/>
            <person name="Johnson D.L."/>
            <person name="Bohlmann J."/>
            <person name="van Vuuren H.J."/>
            <person name="Jones S.J."/>
            <person name="Pretorius I.S."/>
            <person name="Schmidt S.A."/>
            <person name="Borneman A.R."/>
        </authorList>
    </citation>
    <scope>NUCLEOTIDE SEQUENCE [LARGE SCALE GENOMIC DNA]</scope>
    <source>
        <strain evidence="2">cv. Chardonnay</strain>
        <tissue evidence="1">Leaf</tissue>
    </source>
</reference>
<dbReference type="Proteomes" id="UP000288805">
    <property type="component" value="Unassembled WGS sequence"/>
</dbReference>
<proteinExistence type="predicted"/>
<sequence>MLHPTQSPSIVLVAGARSQCGSTQEGKGFDSILLLTGAPCECEAFGGAD</sequence>
<evidence type="ECO:0000313" key="1">
    <source>
        <dbReference type="EMBL" id="RVW61246.1"/>
    </source>
</evidence>
<name>A0A438FMJ2_VITVI</name>
<accession>A0A438FMJ2</accession>
<comment type="caution">
    <text evidence="1">The sequence shown here is derived from an EMBL/GenBank/DDBJ whole genome shotgun (WGS) entry which is preliminary data.</text>
</comment>
<evidence type="ECO:0000313" key="2">
    <source>
        <dbReference type="Proteomes" id="UP000288805"/>
    </source>
</evidence>
<protein>
    <submittedName>
        <fullName evidence="1">Uncharacterized protein</fullName>
    </submittedName>
</protein>